<sequence>MIEKNFIPTIYMYLLHDTEEMKNCYFKLTKEFKRSWWWLRRCAWAPLRSQCAIDDRKLVSAVAAAAGDFEQASWLCVDIHLVFLNKSMDATQ</sequence>
<dbReference type="AlphaFoldDB" id="A0A0E0BQ32"/>
<evidence type="ECO:0000313" key="1">
    <source>
        <dbReference type="EnsemblPlants" id="OGLUM12G06420.3"/>
    </source>
</evidence>
<protein>
    <submittedName>
        <fullName evidence="1">Uncharacterized protein</fullName>
    </submittedName>
</protein>
<accession>A0A0E0BQ32</accession>
<reference evidence="1" key="2">
    <citation type="submission" date="2018-05" db="EMBL/GenBank/DDBJ databases">
        <title>OgluRS3 (Oryza glumaepatula Reference Sequence Version 3).</title>
        <authorList>
            <person name="Zhang J."/>
            <person name="Kudrna D."/>
            <person name="Lee S."/>
            <person name="Talag J."/>
            <person name="Welchert J."/>
            <person name="Wing R.A."/>
        </authorList>
    </citation>
    <scope>NUCLEOTIDE SEQUENCE [LARGE SCALE GENOMIC DNA]</scope>
</reference>
<dbReference type="HOGENOM" id="CLU_2430639_0_0_1"/>
<dbReference type="Gramene" id="OGLUM12G06420.3">
    <property type="protein sequence ID" value="OGLUM12G06420.3"/>
    <property type="gene ID" value="OGLUM12G06420"/>
</dbReference>
<dbReference type="EnsemblPlants" id="OGLUM12G06420.3">
    <property type="protein sequence ID" value="OGLUM12G06420.3"/>
    <property type="gene ID" value="OGLUM12G06420"/>
</dbReference>
<keyword evidence="2" id="KW-1185">Reference proteome</keyword>
<evidence type="ECO:0000313" key="2">
    <source>
        <dbReference type="Proteomes" id="UP000026961"/>
    </source>
</evidence>
<name>A0A0E0BQ32_9ORYZ</name>
<dbReference type="Proteomes" id="UP000026961">
    <property type="component" value="Chromosome 12"/>
</dbReference>
<reference evidence="1" key="1">
    <citation type="submission" date="2015-04" db="UniProtKB">
        <authorList>
            <consortium name="EnsemblPlants"/>
        </authorList>
    </citation>
    <scope>IDENTIFICATION</scope>
</reference>
<organism evidence="1">
    <name type="scientific">Oryza glumipatula</name>
    <dbReference type="NCBI Taxonomy" id="40148"/>
    <lineage>
        <taxon>Eukaryota</taxon>
        <taxon>Viridiplantae</taxon>
        <taxon>Streptophyta</taxon>
        <taxon>Embryophyta</taxon>
        <taxon>Tracheophyta</taxon>
        <taxon>Spermatophyta</taxon>
        <taxon>Magnoliopsida</taxon>
        <taxon>Liliopsida</taxon>
        <taxon>Poales</taxon>
        <taxon>Poaceae</taxon>
        <taxon>BOP clade</taxon>
        <taxon>Oryzoideae</taxon>
        <taxon>Oryzeae</taxon>
        <taxon>Oryzinae</taxon>
        <taxon>Oryza</taxon>
    </lineage>
</organism>
<proteinExistence type="predicted"/>